<evidence type="ECO:0000313" key="3">
    <source>
        <dbReference type="Proteomes" id="UP001211907"/>
    </source>
</evidence>
<feature type="region of interest" description="Disordered" evidence="1">
    <location>
        <begin position="240"/>
        <end position="276"/>
    </location>
</feature>
<reference evidence="2" key="1">
    <citation type="submission" date="2020-05" db="EMBL/GenBank/DDBJ databases">
        <title>Phylogenomic resolution of chytrid fungi.</title>
        <authorList>
            <person name="Stajich J.E."/>
            <person name="Amses K."/>
            <person name="Simmons R."/>
            <person name="Seto K."/>
            <person name="Myers J."/>
            <person name="Bonds A."/>
            <person name="Quandt C.A."/>
            <person name="Barry K."/>
            <person name="Liu P."/>
            <person name="Grigoriev I."/>
            <person name="Longcore J.E."/>
            <person name="James T.Y."/>
        </authorList>
    </citation>
    <scope>NUCLEOTIDE SEQUENCE</scope>
    <source>
        <strain evidence="2">JEL0513</strain>
    </source>
</reference>
<keyword evidence="3" id="KW-1185">Reference proteome</keyword>
<proteinExistence type="predicted"/>
<gene>
    <name evidence="2" type="ORF">HK100_005962</name>
</gene>
<dbReference type="EMBL" id="JADGJH010000277">
    <property type="protein sequence ID" value="KAJ3131836.1"/>
    <property type="molecule type" value="Genomic_DNA"/>
</dbReference>
<dbReference type="Proteomes" id="UP001211907">
    <property type="component" value="Unassembled WGS sequence"/>
</dbReference>
<feature type="compositionally biased region" description="Low complexity" evidence="1">
    <location>
        <begin position="49"/>
        <end position="65"/>
    </location>
</feature>
<protein>
    <submittedName>
        <fullName evidence="2">Uncharacterized protein</fullName>
    </submittedName>
</protein>
<comment type="caution">
    <text evidence="2">The sequence shown here is derived from an EMBL/GenBank/DDBJ whole genome shotgun (WGS) entry which is preliminary data.</text>
</comment>
<evidence type="ECO:0000313" key="2">
    <source>
        <dbReference type="EMBL" id="KAJ3131836.1"/>
    </source>
</evidence>
<sequence>MPEVSANRPRRFPLANHTNAAHSRRIPIPRLAVRFGVIDNNTSNEFDASNTNTNNESNTANISSNSDFNLSAAASSSAAITGLDEINRSPSPSASASTNFQTRTIRPIAVNELESIASSFDSLVLPAVVATMDLRYSDPECIYFDEEMPLEMEGLIELFLESQLEEFTLQDEHIQLTWKSVRSRHPPMFSFDWSWKATQVPWKIIVTHFNKRDTDSHFLPVYTPGYSPIVSVLGEENVEERRENENSNSMELSAVERRLESRPPSYKSQVLINSSK</sequence>
<organism evidence="2 3">
    <name type="scientific">Physocladia obscura</name>
    <dbReference type="NCBI Taxonomy" id="109957"/>
    <lineage>
        <taxon>Eukaryota</taxon>
        <taxon>Fungi</taxon>
        <taxon>Fungi incertae sedis</taxon>
        <taxon>Chytridiomycota</taxon>
        <taxon>Chytridiomycota incertae sedis</taxon>
        <taxon>Chytridiomycetes</taxon>
        <taxon>Chytridiales</taxon>
        <taxon>Chytriomycetaceae</taxon>
        <taxon>Physocladia</taxon>
    </lineage>
</organism>
<dbReference type="AlphaFoldDB" id="A0AAD5TBE2"/>
<evidence type="ECO:0000256" key="1">
    <source>
        <dbReference type="SAM" id="MobiDB-lite"/>
    </source>
</evidence>
<name>A0AAD5TBE2_9FUNG</name>
<feature type="region of interest" description="Disordered" evidence="1">
    <location>
        <begin position="42"/>
        <end position="65"/>
    </location>
</feature>
<accession>A0AAD5TBE2</accession>
<feature type="compositionally biased region" description="Polar residues" evidence="1">
    <location>
        <begin position="266"/>
        <end position="276"/>
    </location>
</feature>